<comment type="caution">
    <text evidence="2">The sequence shown here is derived from an EMBL/GenBank/DDBJ whole genome shotgun (WGS) entry which is preliminary data.</text>
</comment>
<evidence type="ECO:0000313" key="2">
    <source>
        <dbReference type="EMBL" id="KAJ3737711.1"/>
    </source>
</evidence>
<feature type="compositionally biased region" description="Basic and acidic residues" evidence="1">
    <location>
        <begin position="1"/>
        <end position="11"/>
    </location>
</feature>
<protein>
    <submittedName>
        <fullName evidence="2">Uncharacterized protein</fullName>
    </submittedName>
</protein>
<keyword evidence="3" id="KW-1185">Reference proteome</keyword>
<proteinExistence type="predicted"/>
<organism evidence="2 3">
    <name type="scientific">Lentinula guzmanii</name>
    <dbReference type="NCBI Taxonomy" id="2804957"/>
    <lineage>
        <taxon>Eukaryota</taxon>
        <taxon>Fungi</taxon>
        <taxon>Dikarya</taxon>
        <taxon>Basidiomycota</taxon>
        <taxon>Agaricomycotina</taxon>
        <taxon>Agaricomycetes</taxon>
        <taxon>Agaricomycetidae</taxon>
        <taxon>Agaricales</taxon>
        <taxon>Marasmiineae</taxon>
        <taxon>Omphalotaceae</taxon>
        <taxon>Lentinula</taxon>
    </lineage>
</organism>
<feature type="compositionally biased region" description="Low complexity" evidence="1">
    <location>
        <begin position="12"/>
        <end position="21"/>
    </location>
</feature>
<feature type="region of interest" description="Disordered" evidence="1">
    <location>
        <begin position="1"/>
        <end position="83"/>
    </location>
</feature>
<sequence>MTISIVHDKAQQEQQQSELQSTPIPRDIVRKPLGNIENQPFPNPTASLCSDDLSSDGGPIRLTGLTPTLNHASSETPGWLSSSSLTTPLFSGSLRNGFGSDGPGGGNNFISSQTVSMDLNPNLITCLKDTTSLTPETREILDIYLQAPTLAEHLAVHFMQTLTTQSLLHQLIEEKNVHWEVSAALKKLISKYAKAYILSSMIKFYIKCAPEQTIVSALRASQARDLPGEDDVTASSTLKSAASCALVTAHAQVTDHIIATTAHAPKGQLPADQRDLGILQNVINNSSELTARDFWPQVDSEMANLLGVGHNPPKSQQAVLADFQLVYQIDTNKYGSPRVAPTNIGDPNYQWNRYVKNVNTLASNATISESGEVKGKQSGKRKRRQQDIGHGRKRASTDGHGSDADSDEDDWA</sequence>
<feature type="compositionally biased region" description="Polar residues" evidence="1">
    <location>
        <begin position="65"/>
        <end position="76"/>
    </location>
</feature>
<reference evidence="2" key="1">
    <citation type="submission" date="2022-08" db="EMBL/GenBank/DDBJ databases">
        <authorList>
            <consortium name="DOE Joint Genome Institute"/>
            <person name="Min B."/>
            <person name="Sierra-Patev S."/>
            <person name="Naranjo-Ortiz M."/>
            <person name="Looney B."/>
            <person name="Konkel Z."/>
            <person name="Slot J.C."/>
            <person name="Sakamoto Y."/>
            <person name="Steenwyk J.L."/>
            <person name="Rokas A."/>
            <person name="Carro J."/>
            <person name="Camarero S."/>
            <person name="Ferreira P."/>
            <person name="Molpeceres G."/>
            <person name="Ruiz-duenas F.J."/>
            <person name="Serrano A."/>
            <person name="Henrissat B."/>
            <person name="Drula E."/>
            <person name="Hughes K.W."/>
            <person name="Mata J.L."/>
            <person name="Ishikawa N.K."/>
            <person name="Vargas-Isla R."/>
            <person name="Ushijima S."/>
            <person name="Smith C.A."/>
            <person name="Ahrendt S."/>
            <person name="Andreopoulos W."/>
            <person name="He G."/>
            <person name="LaButti K."/>
            <person name="Lipzen A."/>
            <person name="Ng V."/>
            <person name="Riley R."/>
            <person name="Sandor L."/>
            <person name="Barry K."/>
            <person name="Martinez A.T."/>
            <person name="Xiao Y."/>
            <person name="Gibbons J.G."/>
            <person name="Terashima K."/>
            <person name="Hibbett D.S."/>
            <person name="Grigoriev I.V."/>
        </authorList>
    </citation>
    <scope>NUCLEOTIDE SEQUENCE</scope>
    <source>
        <strain evidence="2">ET3784</strain>
    </source>
</reference>
<feature type="compositionally biased region" description="Polar residues" evidence="1">
    <location>
        <begin position="36"/>
        <end position="46"/>
    </location>
</feature>
<gene>
    <name evidence="2" type="ORF">DFJ43DRAFT_1148843</name>
</gene>
<feature type="region of interest" description="Disordered" evidence="1">
    <location>
        <begin position="368"/>
        <end position="412"/>
    </location>
</feature>
<name>A0AA38JKN3_9AGAR</name>
<evidence type="ECO:0000313" key="3">
    <source>
        <dbReference type="Proteomes" id="UP001176059"/>
    </source>
</evidence>
<accession>A0AA38JKN3</accession>
<evidence type="ECO:0000256" key="1">
    <source>
        <dbReference type="SAM" id="MobiDB-lite"/>
    </source>
</evidence>
<feature type="compositionally biased region" description="Low complexity" evidence="1">
    <location>
        <begin position="47"/>
        <end position="56"/>
    </location>
</feature>
<dbReference type="Proteomes" id="UP001176059">
    <property type="component" value="Unassembled WGS sequence"/>
</dbReference>
<dbReference type="AlphaFoldDB" id="A0AA38JKN3"/>
<feature type="compositionally biased region" description="Basic and acidic residues" evidence="1">
    <location>
        <begin position="385"/>
        <end position="403"/>
    </location>
</feature>
<dbReference type="EMBL" id="JANVFO010000001">
    <property type="protein sequence ID" value="KAJ3737711.1"/>
    <property type="molecule type" value="Genomic_DNA"/>
</dbReference>
<reference evidence="2" key="2">
    <citation type="journal article" date="2023" name="Proc. Natl. Acad. Sci. U.S.A.">
        <title>A global phylogenomic analysis of the shiitake genus Lentinula.</title>
        <authorList>
            <person name="Sierra-Patev S."/>
            <person name="Min B."/>
            <person name="Naranjo-Ortiz M."/>
            <person name="Looney B."/>
            <person name="Konkel Z."/>
            <person name="Slot J.C."/>
            <person name="Sakamoto Y."/>
            <person name="Steenwyk J.L."/>
            <person name="Rokas A."/>
            <person name="Carro J."/>
            <person name="Camarero S."/>
            <person name="Ferreira P."/>
            <person name="Molpeceres G."/>
            <person name="Ruiz-Duenas F.J."/>
            <person name="Serrano A."/>
            <person name="Henrissat B."/>
            <person name="Drula E."/>
            <person name="Hughes K.W."/>
            <person name="Mata J.L."/>
            <person name="Ishikawa N.K."/>
            <person name="Vargas-Isla R."/>
            <person name="Ushijima S."/>
            <person name="Smith C.A."/>
            <person name="Donoghue J."/>
            <person name="Ahrendt S."/>
            <person name="Andreopoulos W."/>
            <person name="He G."/>
            <person name="LaButti K."/>
            <person name="Lipzen A."/>
            <person name="Ng V."/>
            <person name="Riley R."/>
            <person name="Sandor L."/>
            <person name="Barry K."/>
            <person name="Martinez A.T."/>
            <person name="Xiao Y."/>
            <person name="Gibbons J.G."/>
            <person name="Terashima K."/>
            <person name="Grigoriev I.V."/>
            <person name="Hibbett D."/>
        </authorList>
    </citation>
    <scope>NUCLEOTIDE SEQUENCE</scope>
    <source>
        <strain evidence="2">ET3784</strain>
    </source>
</reference>